<dbReference type="Proteomes" id="UP000435648">
    <property type="component" value="Chromosome"/>
</dbReference>
<protein>
    <submittedName>
        <fullName evidence="7">ABC transporter substrate-binding protein</fullName>
    </submittedName>
</protein>
<dbReference type="GO" id="GO:0006865">
    <property type="term" value="P:amino acid transport"/>
    <property type="evidence" value="ECO:0007669"/>
    <property type="project" value="UniProtKB-KW"/>
</dbReference>
<keyword evidence="4" id="KW-0029">Amino-acid transport</keyword>
<keyword evidence="3 5" id="KW-0732">Signal</keyword>
<dbReference type="Pfam" id="PF13458">
    <property type="entry name" value="Peripla_BP_6"/>
    <property type="match status" value="1"/>
</dbReference>
<keyword evidence="2" id="KW-0813">Transport</keyword>
<evidence type="ECO:0000313" key="8">
    <source>
        <dbReference type="Proteomes" id="UP000435648"/>
    </source>
</evidence>
<evidence type="ECO:0000256" key="2">
    <source>
        <dbReference type="ARBA" id="ARBA00022448"/>
    </source>
</evidence>
<accession>A0A857CAR4</accession>
<dbReference type="KEGG" id="siw:GH266_17555"/>
<name>A0A857CAR4_9HYPH</name>
<sequence>MRTFRIAAVAALLGATALAAPAHADVKIGLLGGVSGPIAAMAPAMIDSANLAIKQVNDAGGILDGQQLVGVVGDSACNPQNATDAATKAVNIEGVVAIVGPHCSGAVLAAANSVTIPAGIAIVTPSGTSPEISSLKDNDTVFRTVPSDDYQGRALARTLLERGTKKVAVAYLNNDYGKGLAESFRAEFEAQGGEIAGYAAHEGEKASYRSNLADLASGGADTLVILDYGDGSGLTMLRQALENGFFENFVGADGMKSDAPIKELGAENLETFLASAPVGEQSTALDAFSKAFSDIGGDPSAIFVTTSYDAAFMLALAIEKAGGDKAKVAASLREISNGEGEPILPGEWAKAKELIAAGTAIDYKGAAGEHNFNEAGDVPGAYALFRVSGNGFEVVSEMK</sequence>
<dbReference type="PRINTS" id="PR00337">
    <property type="entry name" value="LEUILEVALBP"/>
</dbReference>
<dbReference type="PANTHER" id="PTHR30483:SF6">
    <property type="entry name" value="PERIPLASMIC BINDING PROTEIN OF ABC TRANSPORTER FOR NATURAL AMINO ACIDS"/>
    <property type="match status" value="1"/>
</dbReference>
<dbReference type="OrthoDB" id="7337537at2"/>
<dbReference type="InterPro" id="IPR028081">
    <property type="entry name" value="Leu-bd"/>
</dbReference>
<evidence type="ECO:0000256" key="1">
    <source>
        <dbReference type="ARBA" id="ARBA00010062"/>
    </source>
</evidence>
<dbReference type="InterPro" id="IPR000709">
    <property type="entry name" value="Leu_Ile_Val-bd"/>
</dbReference>
<reference evidence="7 8" key="1">
    <citation type="submission" date="2019-12" db="EMBL/GenBank/DDBJ databases">
        <title>The genome of Stappia indica PHM037.</title>
        <authorList>
            <person name="Kacar D."/>
            <person name="Galan B."/>
            <person name="Canedo L."/>
            <person name="Rodriguez P."/>
            <person name="de la Calle F."/>
            <person name="Garcia J.L."/>
        </authorList>
    </citation>
    <scope>NUCLEOTIDE SEQUENCE [LARGE SCALE GENOMIC DNA]</scope>
    <source>
        <strain evidence="7 8">PHM037</strain>
    </source>
</reference>
<proteinExistence type="inferred from homology"/>
<feature type="chain" id="PRO_5032825178" evidence="5">
    <location>
        <begin position="25"/>
        <end position="399"/>
    </location>
</feature>
<dbReference type="SUPFAM" id="SSF53822">
    <property type="entry name" value="Periplasmic binding protein-like I"/>
    <property type="match status" value="1"/>
</dbReference>
<evidence type="ECO:0000256" key="5">
    <source>
        <dbReference type="SAM" id="SignalP"/>
    </source>
</evidence>
<evidence type="ECO:0000256" key="4">
    <source>
        <dbReference type="ARBA" id="ARBA00022970"/>
    </source>
</evidence>
<evidence type="ECO:0000259" key="6">
    <source>
        <dbReference type="Pfam" id="PF13458"/>
    </source>
</evidence>
<dbReference type="InterPro" id="IPR028082">
    <property type="entry name" value="Peripla_BP_I"/>
</dbReference>
<dbReference type="InterPro" id="IPR051010">
    <property type="entry name" value="BCAA_transport"/>
</dbReference>
<feature type="signal peptide" evidence="5">
    <location>
        <begin position="1"/>
        <end position="24"/>
    </location>
</feature>
<dbReference type="CDD" id="cd06346">
    <property type="entry name" value="PBP1_ABC_ligand_binding-like"/>
    <property type="match status" value="1"/>
</dbReference>
<gene>
    <name evidence="7" type="ORF">GH266_17555</name>
</gene>
<dbReference type="PANTHER" id="PTHR30483">
    <property type="entry name" value="LEUCINE-SPECIFIC-BINDING PROTEIN"/>
    <property type="match status" value="1"/>
</dbReference>
<comment type="similarity">
    <text evidence="1">Belongs to the leucine-binding protein family.</text>
</comment>
<feature type="domain" description="Leucine-binding protein" evidence="6">
    <location>
        <begin position="26"/>
        <end position="338"/>
    </location>
</feature>
<dbReference type="AlphaFoldDB" id="A0A857CAR4"/>
<dbReference type="RefSeq" id="WP_158194979.1">
    <property type="nucleotide sequence ID" value="NZ_CP046908.1"/>
</dbReference>
<organism evidence="7 8">
    <name type="scientific">Stappia indica</name>
    <dbReference type="NCBI Taxonomy" id="538381"/>
    <lineage>
        <taxon>Bacteria</taxon>
        <taxon>Pseudomonadati</taxon>
        <taxon>Pseudomonadota</taxon>
        <taxon>Alphaproteobacteria</taxon>
        <taxon>Hyphomicrobiales</taxon>
        <taxon>Stappiaceae</taxon>
        <taxon>Stappia</taxon>
    </lineage>
</organism>
<dbReference type="EMBL" id="CP046908">
    <property type="protein sequence ID" value="QGZ36133.1"/>
    <property type="molecule type" value="Genomic_DNA"/>
</dbReference>
<evidence type="ECO:0000313" key="7">
    <source>
        <dbReference type="EMBL" id="QGZ36133.1"/>
    </source>
</evidence>
<dbReference type="Gene3D" id="3.40.50.2300">
    <property type="match status" value="2"/>
</dbReference>
<evidence type="ECO:0000256" key="3">
    <source>
        <dbReference type="ARBA" id="ARBA00022729"/>
    </source>
</evidence>